<sequence length="89" mass="9731">MTRRRRQFSPEFKEEAVHMVLEGDRTVASVARAVFRFEREAEGPGPCLKLSGPPQRPTSAVGTALTSVPIDGTSQDFMSRRPGDGQPTS</sequence>
<name>A0ABV5NWN8_9ACTN</name>
<dbReference type="Pfam" id="PF01527">
    <property type="entry name" value="HTH_Tnp_1"/>
    <property type="match status" value="1"/>
</dbReference>
<gene>
    <name evidence="2" type="ORF">ACFFR3_35050</name>
</gene>
<dbReference type="RefSeq" id="WP_379484539.1">
    <property type="nucleotide sequence ID" value="NZ_BAAAXS010000001.1"/>
</dbReference>
<evidence type="ECO:0000313" key="3">
    <source>
        <dbReference type="Proteomes" id="UP001589568"/>
    </source>
</evidence>
<dbReference type="SUPFAM" id="SSF48295">
    <property type="entry name" value="TrpR-like"/>
    <property type="match status" value="1"/>
</dbReference>
<feature type="region of interest" description="Disordered" evidence="1">
    <location>
        <begin position="69"/>
        <end position="89"/>
    </location>
</feature>
<dbReference type="EMBL" id="JBHMCF010000040">
    <property type="protein sequence ID" value="MFB9474740.1"/>
    <property type="molecule type" value="Genomic_DNA"/>
</dbReference>
<feature type="region of interest" description="Disordered" evidence="1">
    <location>
        <begin position="43"/>
        <end position="62"/>
    </location>
</feature>
<protein>
    <submittedName>
        <fullName evidence="2">Transposase</fullName>
    </submittedName>
</protein>
<evidence type="ECO:0000313" key="2">
    <source>
        <dbReference type="EMBL" id="MFB9474740.1"/>
    </source>
</evidence>
<dbReference type="Proteomes" id="UP001589568">
    <property type="component" value="Unassembled WGS sequence"/>
</dbReference>
<reference evidence="2 3" key="1">
    <citation type="submission" date="2024-09" db="EMBL/GenBank/DDBJ databases">
        <authorList>
            <person name="Sun Q."/>
            <person name="Mori K."/>
        </authorList>
    </citation>
    <scope>NUCLEOTIDE SEQUENCE [LARGE SCALE GENOMIC DNA]</scope>
    <source>
        <strain evidence="2 3">JCM 3324</strain>
    </source>
</reference>
<dbReference type="InterPro" id="IPR002514">
    <property type="entry name" value="Transposase_8"/>
</dbReference>
<evidence type="ECO:0000256" key="1">
    <source>
        <dbReference type="SAM" id="MobiDB-lite"/>
    </source>
</evidence>
<proteinExistence type="predicted"/>
<dbReference type="InterPro" id="IPR010921">
    <property type="entry name" value="Trp_repressor/repl_initiator"/>
</dbReference>
<accession>A0ABV5NWN8</accession>
<comment type="caution">
    <text evidence="2">The sequence shown here is derived from an EMBL/GenBank/DDBJ whole genome shotgun (WGS) entry which is preliminary data.</text>
</comment>
<organism evidence="2 3">
    <name type="scientific">Nonomuraea salmonea</name>
    <dbReference type="NCBI Taxonomy" id="46181"/>
    <lineage>
        <taxon>Bacteria</taxon>
        <taxon>Bacillati</taxon>
        <taxon>Actinomycetota</taxon>
        <taxon>Actinomycetes</taxon>
        <taxon>Streptosporangiales</taxon>
        <taxon>Streptosporangiaceae</taxon>
        <taxon>Nonomuraea</taxon>
    </lineage>
</organism>
<keyword evidence="3" id="KW-1185">Reference proteome</keyword>